<dbReference type="EMBL" id="PSRQ01000022">
    <property type="protein sequence ID" value="PWU23856.1"/>
    <property type="molecule type" value="Genomic_DNA"/>
</dbReference>
<gene>
    <name evidence="1" type="ORF">C5B42_01695</name>
</gene>
<reference evidence="1 2" key="1">
    <citation type="submission" date="2018-02" db="EMBL/GenBank/DDBJ databases">
        <title>Genomic Reconstructions from Amazon Rainforest and Pasture Soil Reveal Novel Insights into the Physiology of Candidate Phyla in Tropical Sites.</title>
        <authorList>
            <person name="Kroeger M.E."/>
            <person name="Delmont T."/>
            <person name="Eren A.M."/>
            <person name="Guo J."/>
            <person name="Meyer K.M."/>
            <person name="Khan K."/>
            <person name="Rodrigues J.L.M."/>
            <person name="Bohannan B.J.M."/>
            <person name="Tringe S."/>
            <person name="Borges C.D."/>
            <person name="Tiedje J."/>
            <person name="Tsai S.M."/>
            <person name="Nusslein K."/>
        </authorList>
    </citation>
    <scope>NUCLEOTIDE SEQUENCE [LARGE SCALE GENOMIC DNA]</scope>
    <source>
        <strain evidence="1">Amazon FNV 2010 28 9</strain>
    </source>
</reference>
<organism evidence="1 2">
    <name type="scientific">Candidatus Cerribacteria bacterium 'Amazon FNV 2010 28 9'</name>
    <dbReference type="NCBI Taxonomy" id="2081795"/>
    <lineage>
        <taxon>Bacteria</taxon>
        <taxon>Candidatus Cerribacteria</taxon>
    </lineage>
</organism>
<protein>
    <submittedName>
        <fullName evidence="1">Uncharacterized protein</fullName>
    </submittedName>
</protein>
<proteinExistence type="predicted"/>
<name>A0A317JPZ8_9BACT</name>
<evidence type="ECO:0000313" key="2">
    <source>
        <dbReference type="Proteomes" id="UP000246104"/>
    </source>
</evidence>
<comment type="caution">
    <text evidence="1">The sequence shown here is derived from an EMBL/GenBank/DDBJ whole genome shotgun (WGS) entry which is preliminary data.</text>
</comment>
<dbReference type="Proteomes" id="UP000246104">
    <property type="component" value="Unassembled WGS sequence"/>
</dbReference>
<evidence type="ECO:0000313" key="1">
    <source>
        <dbReference type="EMBL" id="PWU23856.1"/>
    </source>
</evidence>
<dbReference type="AlphaFoldDB" id="A0A317JPZ8"/>
<sequence>MKNNDNTEGMDQLNTAIMKFVTKITPENLDEVAKIGVENHVAPTELQGLIQFVAQSTGRREPPAKFVENGLEKWYGNNILGIAETATTTLKEYVYAGTTQGQNKDLNWMKNYLLGQPGSKEQIELLRTAIGDDPTKLESVVGFLYTHFTRVNKKLDQEFWEDVLS</sequence>
<accession>A0A317JPZ8</accession>